<dbReference type="SUPFAM" id="SSF51905">
    <property type="entry name" value="FAD/NAD(P)-binding domain"/>
    <property type="match status" value="1"/>
</dbReference>
<evidence type="ECO:0000256" key="2">
    <source>
        <dbReference type="ARBA" id="ARBA00022630"/>
    </source>
</evidence>
<dbReference type="PRINTS" id="PR00420">
    <property type="entry name" value="RNGMNOXGNASE"/>
</dbReference>
<keyword evidence="4 6" id="KW-0560">Oxidoreductase</keyword>
<reference evidence="6" key="1">
    <citation type="submission" date="2020-02" db="EMBL/GenBank/DDBJ databases">
        <authorList>
            <person name="Meier V. D."/>
        </authorList>
    </citation>
    <scope>NUCLEOTIDE SEQUENCE</scope>
    <source>
        <strain evidence="6">AVDCRST_MAG05</strain>
    </source>
</reference>
<organism evidence="6">
    <name type="scientific">uncultured Rubrobacteraceae bacterium</name>
    <dbReference type="NCBI Taxonomy" id="349277"/>
    <lineage>
        <taxon>Bacteria</taxon>
        <taxon>Bacillati</taxon>
        <taxon>Actinomycetota</taxon>
        <taxon>Rubrobacteria</taxon>
        <taxon>Rubrobacterales</taxon>
        <taxon>Rubrobacteraceae</taxon>
        <taxon>environmental samples</taxon>
    </lineage>
</organism>
<dbReference type="GO" id="GO:0071949">
    <property type="term" value="F:FAD binding"/>
    <property type="evidence" value="ECO:0007669"/>
    <property type="project" value="InterPro"/>
</dbReference>
<keyword evidence="3" id="KW-0274">FAD</keyword>
<evidence type="ECO:0000313" key="6">
    <source>
        <dbReference type="EMBL" id="CAA9531448.1"/>
    </source>
</evidence>
<evidence type="ECO:0000256" key="4">
    <source>
        <dbReference type="ARBA" id="ARBA00023002"/>
    </source>
</evidence>
<dbReference type="Pfam" id="PF01494">
    <property type="entry name" value="FAD_binding_3"/>
    <property type="match status" value="2"/>
</dbReference>
<evidence type="ECO:0000256" key="1">
    <source>
        <dbReference type="ARBA" id="ARBA00001974"/>
    </source>
</evidence>
<dbReference type="GO" id="GO:0018658">
    <property type="term" value="F:salicylate 1-monooxygenase activity"/>
    <property type="evidence" value="ECO:0007669"/>
    <property type="project" value="UniProtKB-EC"/>
</dbReference>
<dbReference type="InterPro" id="IPR036188">
    <property type="entry name" value="FAD/NAD-bd_sf"/>
</dbReference>
<dbReference type="EC" id="1.14.13.1" evidence="6"/>
<evidence type="ECO:0000259" key="5">
    <source>
        <dbReference type="Pfam" id="PF01494"/>
    </source>
</evidence>
<sequence>MKGPEKVLVAGAGIGGLSAAIALRGAGFEVAVLERAPELGAVGAGLLLAANAQKALGRLGLAGAIAGLGTPASAFEIRSWRGRALTGNPAGELEIKVGTPSVAVHRADLQALLVREAGEGTLRLGAEVEGFRQDEGGVTVSLAGGAEERADLLVGADGLRSRVRASLFGPARPRYAGYTAWRAVVEPEEELLPWGTGFESWGRGARFGCAHIGEGRIYWFATANAPEGEKDGSPGGPDGPKATLLRRFGAWHSPIGGLIGAADEGTILRTDIYDREPLAERWGQGRVTLLGDAAHPMTPDLGQGAAQATEDAVVLARCLGESSATADALRRYERLRSARTAMVVRRSRRLGRIGQLESPLLCLLRDRALAMVPPKTQLRQLEEVMGYEP</sequence>
<comment type="cofactor">
    <cofactor evidence="1">
        <name>FAD</name>
        <dbReference type="ChEBI" id="CHEBI:57692"/>
    </cofactor>
</comment>
<dbReference type="Gene3D" id="3.50.50.60">
    <property type="entry name" value="FAD/NAD(P)-binding domain"/>
    <property type="match status" value="1"/>
</dbReference>
<name>A0A6J4TTA3_9ACTN</name>
<dbReference type="PANTHER" id="PTHR46496">
    <property type="match status" value="1"/>
</dbReference>
<dbReference type="AlphaFoldDB" id="A0A6J4TTA3"/>
<feature type="domain" description="FAD-binding" evidence="5">
    <location>
        <begin position="6"/>
        <end position="167"/>
    </location>
</feature>
<dbReference type="EMBL" id="CADCVM010000482">
    <property type="protein sequence ID" value="CAA9531448.1"/>
    <property type="molecule type" value="Genomic_DNA"/>
</dbReference>
<dbReference type="InterPro" id="IPR002938">
    <property type="entry name" value="FAD-bd"/>
</dbReference>
<evidence type="ECO:0000256" key="3">
    <source>
        <dbReference type="ARBA" id="ARBA00022827"/>
    </source>
</evidence>
<dbReference type="PANTHER" id="PTHR46496:SF1">
    <property type="entry name" value="ZEAXANTHIN EPOXIDASE, CHLOROPLASTIC"/>
    <property type="match status" value="1"/>
</dbReference>
<proteinExistence type="predicted"/>
<protein>
    <submittedName>
        <fullName evidence="6">Salicylate hydroxylase</fullName>
        <ecNumber evidence="6">1.14.13.1</ecNumber>
    </submittedName>
</protein>
<gene>
    <name evidence="6" type="ORF">AVDCRST_MAG05-4464</name>
</gene>
<accession>A0A6J4TTA3</accession>
<keyword evidence="2" id="KW-0285">Flavoprotein</keyword>
<feature type="domain" description="FAD-binding" evidence="5">
    <location>
        <begin position="275"/>
        <end position="347"/>
    </location>
</feature>